<evidence type="ECO:0000313" key="1">
    <source>
        <dbReference type="EMBL" id="PXY46483.1"/>
    </source>
</evidence>
<protein>
    <recommendedName>
        <fullName evidence="3">PA14 domain-containing protein</fullName>
    </recommendedName>
</protein>
<comment type="caution">
    <text evidence="1">The sequence shown here is derived from an EMBL/GenBank/DDBJ whole genome shotgun (WGS) entry which is preliminary data.</text>
</comment>
<keyword evidence="2" id="KW-1185">Reference proteome</keyword>
<dbReference type="Proteomes" id="UP000247681">
    <property type="component" value="Unassembled WGS sequence"/>
</dbReference>
<evidence type="ECO:0008006" key="3">
    <source>
        <dbReference type="Google" id="ProtNLM"/>
    </source>
</evidence>
<dbReference type="EMBL" id="QJHL01000001">
    <property type="protein sequence ID" value="PXY46483.1"/>
    <property type="molecule type" value="Genomic_DNA"/>
</dbReference>
<accession>A0A2V4C8N7</accession>
<gene>
    <name evidence="1" type="ORF">DMB68_04730</name>
</gene>
<organism evidence="1 2">
    <name type="scientific">Flavobacterium hydrophilum</name>
    <dbReference type="NCBI Taxonomy" id="2211445"/>
    <lineage>
        <taxon>Bacteria</taxon>
        <taxon>Pseudomonadati</taxon>
        <taxon>Bacteroidota</taxon>
        <taxon>Flavobacteriia</taxon>
        <taxon>Flavobacteriales</taxon>
        <taxon>Flavobacteriaceae</taxon>
        <taxon>Flavobacterium</taxon>
    </lineage>
</organism>
<proteinExistence type="predicted"/>
<evidence type="ECO:0000313" key="2">
    <source>
        <dbReference type="Proteomes" id="UP000247681"/>
    </source>
</evidence>
<name>A0A2V4C8N7_9FLAO</name>
<sequence>MIMQKKVSKFKKLLAIYLAMMILLETLQPMQMYALTSGPTQPEFNSFTPIGTSDMVDLTNGDFNYNIPIMDVGGYPLNLSYNSGITMDQEASWVGLGWNLNVGQIERQVRGLPDDFNGDEVLYENNLKKNITVGTNLGVNLAFAGTDSKLFTAGAGIGVEYNNYEGVSFRPSFGVGFNLSDEVGVGLNFTSSVTEGASVTPSLSISQKMTTQSSGVVNYIDGTGTIGLGFNSRKGLENLNLSASVKNKAYVANCESNHDTRIENKESIGGSISFNNQSFTPSKRIGFKNYSFSFNGAVGVEAWFLEPQFQMTGYGSYQEIDPEYKYRPEKAFGYEYTEHKKKQSGILDFNREYNRSVSENTTALPVTNYTYDTYNIEGQGVSGMFRPYRSKVSYVYNDAVVDRGIGISTGAEFGIGELLHWGFDFKATTTVSSTDGWFKNNNAIKHLEEKNTDKKAAGYEPVSFRLVGSMSVDPEINIYDGIQTTNPLRFGLGGVSKSRTVIPKYFNETSLTSNIPNQRTKRVLRNQLVHKITDEEAIRDSNFIIRNPNAKSHHTAGIKVVQNDGTTYVYGNTVYNTKKVEATFDVSGKTGNNTSGLVPYDADLTKNYSNNSDQYLNKITTTPYAHTYLLTSVLSTDYQDIDDNGPSINDLGSYTKFEYQIRNSTYKWRIPYEENMATYNRGLISKTDDEKGTYLYGEKELKYLTRIVTKTHVAFFDLDERKDARGVLGETGGIGAGSGKMYKIKSIRLYALPEVSNSSGTITDPGENGVVKPIKTAHFVYNYNLCKGMPNNDGTAVELTGDNAKGKLTLERVYFTYRGSKMGKYTPYVFDYGTNNPDYDLKGFDIWGNYKVNPEFSGNSEVSSSPLSTAEFAFVEQDVAKANLYTGAWTLKNVKLPSGGKISIETESDDYQYVQNKKAMQMFKVLGCGNQAVPPLTITSTLYGNGTQNKYLYVKLNNESSDLDRDTFVEKYLKENLDKPIQFRFLLNMTSKSWQKEYVSGYFKIKEDGQTNPITITERSEGTVVSIPLEFLKLDGGTNSNDNVNPIAKAGWGFGRTYLNRVVYSLGGDSVNDDFTSIVKDLVGSIKAITEIFNGPNKALKDKGCASNFDPNKSWIRLENPNGRKLGGGLRVKSIKLSDSWGKMLGNTGSEQSDPDTMEYGQTYTYNDASGKSSGVATFEPNSCSENPLVEPFYNNQGNYAENIAAPKENNYIEKPFGQNFFPAPRITYSRVLVKNLERKDEATQFKVKKHATGIVVTEHYTSYDFPTKVSYTKLDTKTDLVPNNILGAIIKTANVRVRNHLTMSQGYSIETNDMNGKIKSQYVYAESQADLLLQQNPASPAVPTSYVKYKYNIDADNNLVNNLTTINSAGEVETKLIGVDYDLVNDFNESHSETSLKGFDANMATVLFGIFPVFVPKVIPKLSYHENLLRTAVTTKHVHKTGILLEKTAYDLGSTISTKNIAWDADTGEVILTQTQNEYNDNYYSFTYPAYWMYDGMGMASKNIGIEGTLVANTPIEPACKYPSSIDPGYRLKDYTGPLISIFHVGDELCIKDGLTQTAENFPEKLPTVYKLWVIRVHNGGVLLMDRYGNYINPCAETPALNFKIVRSGYRNLQSAAMSTIITMTNPIANGNLNANSLIYSASSTVNPKILNANAIVYKDFWNIQKNIDFPSYPEKDPSLYITLNGPEGPYQVYNGPTYTDNDGNPTYPFKLNTNPYLWNIKGNWRAEKSYAYLAGRNSASANNPRNEGFFNSFSPFYQLTNGVWTAKTNNWTYASSVTKVSPYGEELENKDALERYSAAQYGYQHKLPMAVASNSKYQQMGFEGFEEIKSWKFDKHFGFNTIPPDFVSTESHTGKGSLKVLNGQTKSLTRKLSATYKSYKYLSCAVNPIIQYCPTSYTLGNANYPGTDMNGMYVSKFTFKCAGDIRQSNSQGNTPAYLVKVIDNNLYVGFNATQFNQRLSTNQSFYITISFYVDGVPTTNIRVGNKITGGGSGLAYDCKLNNDSLPW</sequence>
<reference evidence="1 2" key="1">
    <citation type="submission" date="2018-05" db="EMBL/GenBank/DDBJ databases">
        <title>Flavobacterium sp. strain IMCC34758, incomplete genome.</title>
        <authorList>
            <person name="Joung Y."/>
        </authorList>
    </citation>
    <scope>NUCLEOTIDE SEQUENCE [LARGE SCALE GENOMIC DNA]</scope>
    <source>
        <strain evidence="1 2">IMCC34758</strain>
    </source>
</reference>